<dbReference type="PANTHER" id="PTHR30069:SF29">
    <property type="entry name" value="HEMOGLOBIN AND HEMOGLOBIN-HAPTOGLOBIN-BINDING PROTEIN 1-RELATED"/>
    <property type="match status" value="1"/>
</dbReference>
<keyword evidence="11" id="KW-1185">Reference proteome</keyword>
<dbReference type="AlphaFoldDB" id="A0A1W1WQM7"/>
<dbReference type="OrthoDB" id="5337294at2"/>
<dbReference type="Pfam" id="PF07715">
    <property type="entry name" value="Plug"/>
    <property type="match status" value="1"/>
</dbReference>
<evidence type="ECO:0000256" key="4">
    <source>
        <dbReference type="ARBA" id="ARBA00022692"/>
    </source>
</evidence>
<dbReference type="GO" id="GO:0015344">
    <property type="term" value="F:siderophore uptake transmembrane transporter activity"/>
    <property type="evidence" value="ECO:0007669"/>
    <property type="project" value="TreeGrafter"/>
</dbReference>
<dbReference type="GO" id="GO:0009279">
    <property type="term" value="C:cell outer membrane"/>
    <property type="evidence" value="ECO:0007669"/>
    <property type="project" value="UniProtKB-SubCell"/>
</dbReference>
<evidence type="ECO:0000313" key="11">
    <source>
        <dbReference type="Proteomes" id="UP000192602"/>
    </source>
</evidence>
<name>A0A1W1WQM7_9BACT</name>
<organism evidence="10 11">
    <name type="scientific">Nitratiruptor tergarcus DSM 16512</name>
    <dbReference type="NCBI Taxonomy" id="1069081"/>
    <lineage>
        <taxon>Bacteria</taxon>
        <taxon>Pseudomonadati</taxon>
        <taxon>Campylobacterota</taxon>
        <taxon>Epsilonproteobacteria</taxon>
        <taxon>Nautiliales</taxon>
        <taxon>Nitratiruptoraceae</taxon>
        <taxon>Nitratiruptor</taxon>
    </lineage>
</organism>
<dbReference type="InterPro" id="IPR036942">
    <property type="entry name" value="Beta-barrel_TonB_sf"/>
</dbReference>
<sequence length="615" mass="71462">MRGVAFLSFFLAYLYGANIDLLLQKYKEASELSKITKRDSAGFVYVFTREDLQKMQSYTLKDILQTVPGINYTLTPNNLNLFSAVSTKFSPINIARLYINDHDVTSASFGSALLIWGQMPLEYVDHIEVYKGSSSIEFGDETGLIIIKVYTKLAQRELGKKIRLIADSRGSKGFDSYIAELFDNKSSLFGYIHGTSFKTKHYHNGNYLLSRDGDDKMVYLNFKKNDLQVEFSHYEPHRDPFLGYGRSKKPLGGGLDARHTYLKLDKNIYGISWSFAFDRLDYKRLYKDANGVYTSQGIVDIYYRRFTDDILSLNFKKHIDEGKHSLLLGGFYKIKKYKERGTYDTIHTYATNRLGLATLYLEESYSIDKETLFILSAKNDWYEYQKEIPSHTNMMVRAGFIKKSKEWEFKTFYTKTMLEPQFFSLYSDNNIPLVTNPHLKPSCINLFIIGALYKKENFSFGLKYGTRNAKNMTSYSPQKGYYNIPNKIYFDFIEAKAQYQFDPKNRVTLYIIKGRNSQKKFSPDIHINLQAFNSFDNIDIYNELLYKNSYTYFGTSVTDSLDYTVAIKYRINNDLSIGLRGENLFGKGFKQAYRKINTAYPTTDRKILLNMEYTF</sequence>
<evidence type="ECO:0000256" key="2">
    <source>
        <dbReference type="ARBA" id="ARBA00022448"/>
    </source>
</evidence>
<keyword evidence="2 8" id="KW-0813">Transport</keyword>
<dbReference type="Gene3D" id="2.170.130.10">
    <property type="entry name" value="TonB-dependent receptor, plug domain"/>
    <property type="match status" value="1"/>
</dbReference>
<keyword evidence="5" id="KW-0732">Signal</keyword>
<dbReference type="PROSITE" id="PS52016">
    <property type="entry name" value="TONB_DEPENDENT_REC_3"/>
    <property type="match status" value="1"/>
</dbReference>
<dbReference type="EMBL" id="FWWZ01000001">
    <property type="protein sequence ID" value="SMC08546.1"/>
    <property type="molecule type" value="Genomic_DNA"/>
</dbReference>
<evidence type="ECO:0000259" key="9">
    <source>
        <dbReference type="Pfam" id="PF07715"/>
    </source>
</evidence>
<protein>
    <submittedName>
        <fullName evidence="10">Iron complex outermembrane recepter protein</fullName>
    </submittedName>
</protein>
<keyword evidence="4 8" id="KW-0812">Transmembrane</keyword>
<evidence type="ECO:0000256" key="1">
    <source>
        <dbReference type="ARBA" id="ARBA00004571"/>
    </source>
</evidence>
<evidence type="ECO:0000256" key="3">
    <source>
        <dbReference type="ARBA" id="ARBA00022452"/>
    </source>
</evidence>
<comment type="similarity">
    <text evidence="8">Belongs to the TonB-dependent receptor family.</text>
</comment>
<dbReference type="InterPro" id="IPR012910">
    <property type="entry name" value="Plug_dom"/>
</dbReference>
<keyword evidence="3 8" id="KW-1134">Transmembrane beta strand</keyword>
<evidence type="ECO:0000256" key="5">
    <source>
        <dbReference type="ARBA" id="ARBA00022729"/>
    </source>
</evidence>
<feature type="domain" description="TonB-dependent receptor plug" evidence="9">
    <location>
        <begin position="37"/>
        <end position="141"/>
    </location>
</feature>
<dbReference type="GO" id="GO:0044718">
    <property type="term" value="P:siderophore transmembrane transport"/>
    <property type="evidence" value="ECO:0007669"/>
    <property type="project" value="TreeGrafter"/>
</dbReference>
<proteinExistence type="inferred from homology"/>
<evidence type="ECO:0000256" key="8">
    <source>
        <dbReference type="PROSITE-ProRule" id="PRU01360"/>
    </source>
</evidence>
<dbReference type="InterPro" id="IPR037066">
    <property type="entry name" value="Plug_dom_sf"/>
</dbReference>
<dbReference type="SUPFAM" id="SSF56935">
    <property type="entry name" value="Porins"/>
    <property type="match status" value="1"/>
</dbReference>
<dbReference type="RefSeq" id="WP_084274822.1">
    <property type="nucleotide sequence ID" value="NZ_AP026671.1"/>
</dbReference>
<dbReference type="Proteomes" id="UP000192602">
    <property type="component" value="Unassembled WGS sequence"/>
</dbReference>
<dbReference type="Gene3D" id="2.40.170.20">
    <property type="entry name" value="TonB-dependent receptor, beta-barrel domain"/>
    <property type="match status" value="1"/>
</dbReference>
<reference evidence="11" key="1">
    <citation type="submission" date="2017-04" db="EMBL/GenBank/DDBJ databases">
        <authorList>
            <person name="Varghese N."/>
            <person name="Submissions S."/>
        </authorList>
    </citation>
    <scope>NUCLEOTIDE SEQUENCE [LARGE SCALE GENOMIC DNA]</scope>
    <source>
        <strain evidence="11">DSM 16512</strain>
    </source>
</reference>
<accession>A0A1W1WQM7</accession>
<keyword evidence="6 8" id="KW-0472">Membrane</keyword>
<evidence type="ECO:0000256" key="7">
    <source>
        <dbReference type="ARBA" id="ARBA00023237"/>
    </source>
</evidence>
<evidence type="ECO:0000256" key="6">
    <source>
        <dbReference type="ARBA" id="ARBA00023136"/>
    </source>
</evidence>
<dbReference type="PANTHER" id="PTHR30069">
    <property type="entry name" value="TONB-DEPENDENT OUTER MEMBRANE RECEPTOR"/>
    <property type="match status" value="1"/>
</dbReference>
<comment type="subcellular location">
    <subcellularLocation>
        <location evidence="1 8">Cell outer membrane</location>
        <topology evidence="1 8">Multi-pass membrane protein</topology>
    </subcellularLocation>
</comment>
<dbReference type="InterPro" id="IPR039426">
    <property type="entry name" value="TonB-dep_rcpt-like"/>
</dbReference>
<keyword evidence="7 8" id="KW-0998">Cell outer membrane</keyword>
<gene>
    <name evidence="10" type="ORF">SAMN05660197_0301</name>
</gene>
<dbReference type="STRING" id="1069081.SAMN05660197_0301"/>
<evidence type="ECO:0000313" key="10">
    <source>
        <dbReference type="EMBL" id="SMC08546.1"/>
    </source>
</evidence>